<reference evidence="2" key="1">
    <citation type="submission" date="2021-03" db="EMBL/GenBank/DDBJ databases">
        <authorList>
            <person name="Tran Van P."/>
        </authorList>
    </citation>
    <scope>NUCLEOTIDE SEQUENCE</scope>
</reference>
<dbReference type="EMBL" id="CAJPIN010020571">
    <property type="protein sequence ID" value="CAG2062482.1"/>
    <property type="molecule type" value="Genomic_DNA"/>
</dbReference>
<sequence length="193" mass="21805">STSVTTEGVDGVVRFINLSFQEHISNNPPQKVLSVDEFLTQRREVLQLLKQYDTEEAAPGEDVDAPPGEEPEEQPSSKTDEETTALRERIISLRRKIHKATTTAVADRWNFEEGGEGKYQCQRNDKLIGGKRGLYSHTGGNNKNVENRIERLVILTYVVLSDSSQLTSDGFEKLPDQIMYPYAEPYDLQKTCL</sequence>
<evidence type="ECO:0000313" key="3">
    <source>
        <dbReference type="Proteomes" id="UP001153148"/>
    </source>
</evidence>
<comment type="caution">
    <text evidence="2">The sequence shown here is derived from an EMBL/GenBank/DDBJ whole genome shotgun (WGS) entry which is preliminary data.</text>
</comment>
<feature type="compositionally biased region" description="Acidic residues" evidence="1">
    <location>
        <begin position="54"/>
        <end position="73"/>
    </location>
</feature>
<gene>
    <name evidence="2" type="ORF">TPAB3V08_LOCUS9433</name>
</gene>
<name>A0ABN7PAP0_TIMPD</name>
<accession>A0ABN7PAP0</accession>
<proteinExistence type="predicted"/>
<keyword evidence="3" id="KW-1185">Reference proteome</keyword>
<protein>
    <submittedName>
        <fullName evidence="2">Uncharacterized protein</fullName>
    </submittedName>
</protein>
<evidence type="ECO:0000256" key="1">
    <source>
        <dbReference type="SAM" id="MobiDB-lite"/>
    </source>
</evidence>
<evidence type="ECO:0000313" key="2">
    <source>
        <dbReference type="EMBL" id="CAG2062482.1"/>
    </source>
</evidence>
<dbReference type="Proteomes" id="UP001153148">
    <property type="component" value="Unassembled WGS sequence"/>
</dbReference>
<organism evidence="2 3">
    <name type="scientific">Timema podura</name>
    <name type="common">Walking stick</name>
    <dbReference type="NCBI Taxonomy" id="61482"/>
    <lineage>
        <taxon>Eukaryota</taxon>
        <taxon>Metazoa</taxon>
        <taxon>Ecdysozoa</taxon>
        <taxon>Arthropoda</taxon>
        <taxon>Hexapoda</taxon>
        <taxon>Insecta</taxon>
        <taxon>Pterygota</taxon>
        <taxon>Neoptera</taxon>
        <taxon>Polyneoptera</taxon>
        <taxon>Phasmatodea</taxon>
        <taxon>Timematodea</taxon>
        <taxon>Timematoidea</taxon>
        <taxon>Timematidae</taxon>
        <taxon>Timema</taxon>
    </lineage>
</organism>
<feature type="region of interest" description="Disordered" evidence="1">
    <location>
        <begin position="51"/>
        <end position="84"/>
    </location>
</feature>
<feature type="non-terminal residue" evidence="2">
    <location>
        <position position="1"/>
    </location>
</feature>